<organism evidence="6 7">
    <name type="scientific">Pontivivens ytuae</name>
    <dbReference type="NCBI Taxonomy" id="2789856"/>
    <lineage>
        <taxon>Bacteria</taxon>
        <taxon>Pseudomonadati</taxon>
        <taxon>Pseudomonadota</taxon>
        <taxon>Alphaproteobacteria</taxon>
        <taxon>Rhodobacterales</taxon>
        <taxon>Paracoccaceae</taxon>
        <taxon>Pontivivens</taxon>
    </lineage>
</organism>
<dbReference type="InterPro" id="IPR058792">
    <property type="entry name" value="Beta-barrel_RND_2"/>
</dbReference>
<dbReference type="GO" id="GO:0015562">
    <property type="term" value="F:efflux transmembrane transporter activity"/>
    <property type="evidence" value="ECO:0007669"/>
    <property type="project" value="TreeGrafter"/>
</dbReference>
<evidence type="ECO:0000313" key="7">
    <source>
        <dbReference type="Proteomes" id="UP000594800"/>
    </source>
</evidence>
<dbReference type="Proteomes" id="UP000594800">
    <property type="component" value="Chromosome"/>
</dbReference>
<dbReference type="InterPro" id="IPR006143">
    <property type="entry name" value="RND_pump_MFP"/>
</dbReference>
<dbReference type="Gene3D" id="2.40.30.170">
    <property type="match status" value="1"/>
</dbReference>
<evidence type="ECO:0000259" key="5">
    <source>
        <dbReference type="Pfam" id="PF25954"/>
    </source>
</evidence>
<keyword evidence="7" id="KW-1185">Reference proteome</keyword>
<dbReference type="AlphaFoldDB" id="A0A7S9QCE2"/>
<evidence type="ECO:0000256" key="3">
    <source>
        <dbReference type="SAM" id="MobiDB-lite"/>
    </source>
</evidence>
<evidence type="ECO:0000313" key="6">
    <source>
        <dbReference type="EMBL" id="QPH53735.1"/>
    </source>
</evidence>
<accession>A0A7S9QCE2</accession>
<dbReference type="Gene3D" id="2.40.420.20">
    <property type="match status" value="1"/>
</dbReference>
<feature type="domain" description="Multidrug resistance protein MdtA-like barrel-sandwich hybrid" evidence="4">
    <location>
        <begin position="87"/>
        <end position="214"/>
    </location>
</feature>
<proteinExistence type="inferred from homology"/>
<evidence type="ECO:0000256" key="2">
    <source>
        <dbReference type="SAM" id="Coils"/>
    </source>
</evidence>
<dbReference type="EMBL" id="CP064942">
    <property type="protein sequence ID" value="QPH53735.1"/>
    <property type="molecule type" value="Genomic_DNA"/>
</dbReference>
<feature type="region of interest" description="Disordered" evidence="3">
    <location>
        <begin position="430"/>
        <end position="453"/>
    </location>
</feature>
<dbReference type="KEGG" id="poz:I0K15_18460"/>
<comment type="similarity">
    <text evidence="1">Belongs to the membrane fusion protein (MFP) (TC 8.A.1) family.</text>
</comment>
<evidence type="ECO:0000259" key="4">
    <source>
        <dbReference type="Pfam" id="PF25917"/>
    </source>
</evidence>
<name>A0A7S9QCE2_9RHOB</name>
<dbReference type="PANTHER" id="PTHR30469">
    <property type="entry name" value="MULTIDRUG RESISTANCE PROTEIN MDTA"/>
    <property type="match status" value="1"/>
</dbReference>
<sequence>MKILPILSAILVIGALYMVVLERERLMAWLPAPAETEETAEAVAEEETVAVIEETDVTQPIAVVALRSEAREVQSGIILRGRTEAARNVDVAAETTGQVISPPLRKGRQVQEGDLLCRLDAQTRQAELAQARAALAEAQANEVAASQLSQRGITSENQAISRRAQLEAAIASVEAAEREIERLEIRAPFAGVLETDTAELGSLLTSGTVCATILDLSEIRLVGFAAERDVNKIQVGAQAGARLISGEEVTGQVVFVGRSADPLTRTFRVEVVVPNADGALRDGSTAEIVIALAGVTAHLLPQASLTLDDTGALGVRVVEEGVAMFKPVEIIRDGADGVWVSGLDTQEDVIVVGQEFVNDGRSVAPTFREAGADETDHTFLIPGLPLDGPAPQLTTLADMMPSESEGDEAALSASDVLADAPAQAVQAEIGMAPPRARPGNLRVPDAAAEDIAQ</sequence>
<keyword evidence="2" id="KW-0175">Coiled coil</keyword>
<gene>
    <name evidence="6" type="ORF">I0K15_18460</name>
</gene>
<dbReference type="Pfam" id="PF25954">
    <property type="entry name" value="Beta-barrel_RND_2"/>
    <property type="match status" value="1"/>
</dbReference>
<evidence type="ECO:0000256" key="1">
    <source>
        <dbReference type="ARBA" id="ARBA00009477"/>
    </source>
</evidence>
<dbReference type="GO" id="GO:1990281">
    <property type="term" value="C:efflux pump complex"/>
    <property type="evidence" value="ECO:0007669"/>
    <property type="project" value="TreeGrafter"/>
</dbReference>
<protein>
    <submittedName>
        <fullName evidence="6">Efflux RND transporter periplasmic adaptor subunit</fullName>
    </submittedName>
</protein>
<feature type="coiled-coil region" evidence="2">
    <location>
        <begin position="119"/>
        <end position="186"/>
    </location>
</feature>
<dbReference type="InterPro" id="IPR058625">
    <property type="entry name" value="MdtA-like_BSH"/>
</dbReference>
<dbReference type="PANTHER" id="PTHR30469:SF29">
    <property type="entry name" value="BLR2860 PROTEIN"/>
    <property type="match status" value="1"/>
</dbReference>
<dbReference type="Gene3D" id="1.10.287.470">
    <property type="entry name" value="Helix hairpin bin"/>
    <property type="match status" value="1"/>
</dbReference>
<dbReference type="NCBIfam" id="TIGR01730">
    <property type="entry name" value="RND_mfp"/>
    <property type="match status" value="1"/>
</dbReference>
<dbReference type="SUPFAM" id="SSF111369">
    <property type="entry name" value="HlyD-like secretion proteins"/>
    <property type="match status" value="1"/>
</dbReference>
<dbReference type="RefSeq" id="WP_196102944.1">
    <property type="nucleotide sequence ID" value="NZ_CP064942.1"/>
</dbReference>
<feature type="domain" description="CusB-like beta-barrel" evidence="5">
    <location>
        <begin position="226"/>
        <end position="290"/>
    </location>
</feature>
<dbReference type="Gene3D" id="2.40.50.100">
    <property type="match status" value="1"/>
</dbReference>
<reference evidence="6 7" key="1">
    <citation type="submission" date="2020-11" db="EMBL/GenBank/DDBJ databases">
        <title>Description of Pontivivens ytuae sp. nov. isolated from deep sea sediment of Mariana Trench.</title>
        <authorList>
            <person name="Wang Z."/>
            <person name="Sun Q.-L."/>
            <person name="Xu X.-D."/>
            <person name="Tang Y.-Z."/>
            <person name="Zhang J."/>
        </authorList>
    </citation>
    <scope>NUCLEOTIDE SEQUENCE [LARGE SCALE GENOMIC DNA]</scope>
    <source>
        <strain evidence="6 7">MT2928</strain>
    </source>
</reference>
<dbReference type="Pfam" id="PF25917">
    <property type="entry name" value="BSH_RND"/>
    <property type="match status" value="1"/>
</dbReference>